<proteinExistence type="predicted"/>
<dbReference type="OrthoDB" id="5785057at2"/>
<accession>A0A0P9CL16</accession>
<dbReference type="Proteomes" id="UP000183104">
    <property type="component" value="Unassembled WGS sequence"/>
</dbReference>
<dbReference type="EMBL" id="FMUN01000002">
    <property type="protein sequence ID" value="SCX94005.1"/>
    <property type="molecule type" value="Genomic_DNA"/>
</dbReference>
<sequence>MADDYRPALADYFDQLEEKYADGNGDFSFDALSDEELLEVERLGRHAIYEDPQVTAQEKINLKPLLMLVEKQREKRGLPAPDA</sequence>
<gene>
    <name evidence="1" type="ORF">SAMN05661077_0779</name>
</gene>
<protein>
    <submittedName>
        <fullName evidence="1">Uncharacterized protein</fullName>
    </submittedName>
</protein>
<keyword evidence="2" id="KW-1185">Reference proteome</keyword>
<dbReference type="AlphaFoldDB" id="A0A0P9CL16"/>
<reference evidence="2" key="1">
    <citation type="submission" date="2016-10" db="EMBL/GenBank/DDBJ databases">
        <authorList>
            <person name="Varghese N."/>
        </authorList>
    </citation>
    <scope>NUCLEOTIDE SEQUENCE [LARGE SCALE GENOMIC DNA]</scope>
    <source>
        <strain evidence="2">HL 19</strain>
    </source>
</reference>
<dbReference type="RefSeq" id="WP_054966694.1">
    <property type="nucleotide sequence ID" value="NZ_FMUN01000002.1"/>
</dbReference>
<evidence type="ECO:0000313" key="2">
    <source>
        <dbReference type="Proteomes" id="UP000183104"/>
    </source>
</evidence>
<organism evidence="1 2">
    <name type="scientific">Thiohalorhabdus denitrificans</name>
    <dbReference type="NCBI Taxonomy" id="381306"/>
    <lineage>
        <taxon>Bacteria</taxon>
        <taxon>Pseudomonadati</taxon>
        <taxon>Pseudomonadota</taxon>
        <taxon>Gammaproteobacteria</taxon>
        <taxon>Thiohalorhabdales</taxon>
        <taxon>Thiohalorhabdaceae</taxon>
        <taxon>Thiohalorhabdus</taxon>
    </lineage>
</organism>
<name>A0A0P9CL16_9GAMM</name>
<evidence type="ECO:0000313" key="1">
    <source>
        <dbReference type="EMBL" id="SCX94005.1"/>
    </source>
</evidence>